<protein>
    <submittedName>
        <fullName evidence="4">Sortase (Surface protein transpeptidase)</fullName>
    </submittedName>
</protein>
<dbReference type="InterPro" id="IPR042003">
    <property type="entry name" value="Sortase_E"/>
</dbReference>
<organism evidence="4 5">
    <name type="scientific">Saccharopolyspora gloriosae</name>
    <dbReference type="NCBI Taxonomy" id="455344"/>
    <lineage>
        <taxon>Bacteria</taxon>
        <taxon>Bacillati</taxon>
        <taxon>Actinomycetota</taxon>
        <taxon>Actinomycetes</taxon>
        <taxon>Pseudonocardiales</taxon>
        <taxon>Pseudonocardiaceae</taxon>
        <taxon>Saccharopolyspora</taxon>
    </lineage>
</organism>
<evidence type="ECO:0000313" key="4">
    <source>
        <dbReference type="EMBL" id="MBB5072550.1"/>
    </source>
</evidence>
<comment type="caution">
    <text evidence="4">The sequence shown here is derived from an EMBL/GenBank/DDBJ whole genome shotgun (WGS) entry which is preliminary data.</text>
</comment>
<dbReference type="InterPro" id="IPR005754">
    <property type="entry name" value="Sortase"/>
</dbReference>
<dbReference type="NCBIfam" id="NF033747">
    <property type="entry name" value="class_E_sortase"/>
    <property type="match status" value="1"/>
</dbReference>
<feature type="active site" description="Acyl-thioester intermediate" evidence="2">
    <location>
        <position position="237"/>
    </location>
</feature>
<dbReference type="InterPro" id="IPR023365">
    <property type="entry name" value="Sortase_dom-sf"/>
</dbReference>
<dbReference type="Proteomes" id="UP000580474">
    <property type="component" value="Unassembled WGS sequence"/>
</dbReference>
<gene>
    <name evidence="4" type="ORF">BJ969_005638</name>
</gene>
<keyword evidence="3" id="KW-0812">Transmembrane</keyword>
<dbReference type="Pfam" id="PF04203">
    <property type="entry name" value="Sortase"/>
    <property type="match status" value="1"/>
</dbReference>
<dbReference type="Gene3D" id="2.40.260.10">
    <property type="entry name" value="Sortase"/>
    <property type="match status" value="1"/>
</dbReference>
<sequence length="274" mass="29830">METSEVVAAPPPDRRGDRLRGGIRIGGEVLITLGLVLLLFVFYAVYVTDWFSAHRQAEASDRLHARWDQRAPEAPPAPATEGEGFAELYIPAFGPDFRYTVLEGTDAKTLAAGPGHYAGTALPGEQGNLAIAGHRIGKGAPFGDLDRLAACDALVVETGTDWYVYRVLPMREQVADWDPAADPRCAGVAPIGGPYRGVSGQQIVRPEQGEVIYPVPGRPRDALPSDQQTRLITLTTCHPRFSAAQRLIVHGVLVKQYPKDPVHRELRPPELEES</sequence>
<dbReference type="InterPro" id="IPR053465">
    <property type="entry name" value="Sortase_Class_E"/>
</dbReference>
<keyword evidence="5" id="KW-1185">Reference proteome</keyword>
<feature type="active site" description="Proton donor/acceptor" evidence="2">
    <location>
        <position position="134"/>
    </location>
</feature>
<name>A0A840NL03_9PSEU</name>
<dbReference type="CDD" id="cd05830">
    <property type="entry name" value="Sortase_E"/>
    <property type="match status" value="1"/>
</dbReference>
<keyword evidence="3" id="KW-0472">Membrane</keyword>
<feature type="transmembrane region" description="Helical" evidence="3">
    <location>
        <begin position="25"/>
        <end position="46"/>
    </location>
</feature>
<dbReference type="EMBL" id="JACHIV010000001">
    <property type="protein sequence ID" value="MBB5072550.1"/>
    <property type="molecule type" value="Genomic_DNA"/>
</dbReference>
<evidence type="ECO:0000256" key="1">
    <source>
        <dbReference type="ARBA" id="ARBA00022801"/>
    </source>
</evidence>
<reference evidence="4 5" key="1">
    <citation type="submission" date="2020-08" db="EMBL/GenBank/DDBJ databases">
        <title>Sequencing the genomes of 1000 actinobacteria strains.</title>
        <authorList>
            <person name="Klenk H.-P."/>
        </authorList>
    </citation>
    <scope>NUCLEOTIDE SEQUENCE [LARGE SCALE GENOMIC DNA]</scope>
    <source>
        <strain evidence="4 5">DSM 45582</strain>
    </source>
</reference>
<evidence type="ECO:0000313" key="5">
    <source>
        <dbReference type="Proteomes" id="UP000580474"/>
    </source>
</evidence>
<dbReference type="RefSeq" id="WP_246457116.1">
    <property type="nucleotide sequence ID" value="NZ_JACHIV010000001.1"/>
</dbReference>
<dbReference type="GO" id="GO:0016787">
    <property type="term" value="F:hydrolase activity"/>
    <property type="evidence" value="ECO:0007669"/>
    <property type="project" value="UniProtKB-KW"/>
</dbReference>
<accession>A0A840NL03</accession>
<evidence type="ECO:0000256" key="3">
    <source>
        <dbReference type="SAM" id="Phobius"/>
    </source>
</evidence>
<proteinExistence type="predicted"/>
<keyword evidence="1" id="KW-0378">Hydrolase</keyword>
<dbReference type="SUPFAM" id="SSF63817">
    <property type="entry name" value="Sortase"/>
    <property type="match status" value="1"/>
</dbReference>
<keyword evidence="3" id="KW-1133">Transmembrane helix</keyword>
<evidence type="ECO:0000256" key="2">
    <source>
        <dbReference type="PIRSR" id="PIRSR605754-1"/>
    </source>
</evidence>
<dbReference type="AlphaFoldDB" id="A0A840NL03"/>